<name>A0A9D2ECN8_9MICO</name>
<dbReference type="InterPro" id="IPR003829">
    <property type="entry name" value="Pirin_N_dom"/>
</dbReference>
<dbReference type="CDD" id="cd02909">
    <property type="entry name" value="cupin_pirin_N"/>
    <property type="match status" value="1"/>
</dbReference>
<evidence type="ECO:0000259" key="4">
    <source>
        <dbReference type="Pfam" id="PF02678"/>
    </source>
</evidence>
<dbReference type="CDD" id="cd02247">
    <property type="entry name" value="cupin_pirin_C"/>
    <property type="match status" value="1"/>
</dbReference>
<reference evidence="6" key="1">
    <citation type="journal article" date="2021" name="PeerJ">
        <title>Extensive microbial diversity within the chicken gut microbiome revealed by metagenomics and culture.</title>
        <authorList>
            <person name="Gilroy R."/>
            <person name="Ravi A."/>
            <person name="Getino M."/>
            <person name="Pursley I."/>
            <person name="Horton D.L."/>
            <person name="Alikhan N.F."/>
            <person name="Baker D."/>
            <person name="Gharbi K."/>
            <person name="Hall N."/>
            <person name="Watson M."/>
            <person name="Adriaenssens E.M."/>
            <person name="Foster-Nyarko E."/>
            <person name="Jarju S."/>
            <person name="Secka A."/>
            <person name="Antonio M."/>
            <person name="Oren A."/>
            <person name="Chaudhuri R.R."/>
            <person name="La Ragione R."/>
            <person name="Hildebrand F."/>
            <person name="Pallen M.J."/>
        </authorList>
    </citation>
    <scope>NUCLEOTIDE SEQUENCE</scope>
    <source>
        <strain evidence="6">ChiGjej4B4-7305</strain>
    </source>
</reference>
<gene>
    <name evidence="6" type="ORF">H9815_04225</name>
</gene>
<evidence type="ECO:0000256" key="2">
    <source>
        <dbReference type="RuleBase" id="RU003457"/>
    </source>
</evidence>
<reference evidence="6" key="2">
    <citation type="submission" date="2021-04" db="EMBL/GenBank/DDBJ databases">
        <authorList>
            <person name="Gilroy R."/>
        </authorList>
    </citation>
    <scope>NUCLEOTIDE SEQUENCE</scope>
    <source>
        <strain evidence="6">ChiGjej4B4-7305</strain>
    </source>
</reference>
<dbReference type="PANTHER" id="PTHR13903">
    <property type="entry name" value="PIRIN-RELATED"/>
    <property type="match status" value="1"/>
</dbReference>
<protein>
    <submittedName>
        <fullName evidence="6">Pirin family protein</fullName>
    </submittedName>
</protein>
<organism evidence="6 7">
    <name type="scientific">Candidatus Ruania gallistercoris</name>
    <dbReference type="NCBI Taxonomy" id="2838746"/>
    <lineage>
        <taxon>Bacteria</taxon>
        <taxon>Bacillati</taxon>
        <taxon>Actinomycetota</taxon>
        <taxon>Actinomycetes</taxon>
        <taxon>Micrococcales</taxon>
        <taxon>Ruaniaceae</taxon>
        <taxon>Ruania</taxon>
    </lineage>
</organism>
<dbReference type="InterPro" id="IPR014710">
    <property type="entry name" value="RmlC-like_jellyroll"/>
</dbReference>
<evidence type="ECO:0000259" key="5">
    <source>
        <dbReference type="Pfam" id="PF05726"/>
    </source>
</evidence>
<dbReference type="Pfam" id="PF05726">
    <property type="entry name" value="Pirin_C"/>
    <property type="match status" value="1"/>
</dbReference>
<evidence type="ECO:0000313" key="6">
    <source>
        <dbReference type="EMBL" id="HIZ34962.1"/>
    </source>
</evidence>
<comment type="caution">
    <text evidence="6">The sequence shown here is derived from an EMBL/GenBank/DDBJ whole genome shotgun (WGS) entry which is preliminary data.</text>
</comment>
<dbReference type="SUPFAM" id="SSF51182">
    <property type="entry name" value="RmlC-like cupins"/>
    <property type="match status" value="1"/>
</dbReference>
<proteinExistence type="inferred from homology"/>
<dbReference type="InterPro" id="IPR008778">
    <property type="entry name" value="Pirin_C_dom"/>
</dbReference>
<evidence type="ECO:0000256" key="1">
    <source>
        <dbReference type="ARBA" id="ARBA00008416"/>
    </source>
</evidence>
<evidence type="ECO:0000256" key="3">
    <source>
        <dbReference type="SAM" id="MobiDB-lite"/>
    </source>
</evidence>
<dbReference type="InterPro" id="IPR011051">
    <property type="entry name" value="RmlC_Cupin_sf"/>
</dbReference>
<evidence type="ECO:0000313" key="7">
    <source>
        <dbReference type="Proteomes" id="UP000824037"/>
    </source>
</evidence>
<comment type="similarity">
    <text evidence="1 2">Belongs to the pirin family.</text>
</comment>
<dbReference type="Proteomes" id="UP000824037">
    <property type="component" value="Unassembled WGS sequence"/>
</dbReference>
<dbReference type="InterPro" id="IPR012093">
    <property type="entry name" value="Pirin"/>
</dbReference>
<feature type="domain" description="Pirin C-terminal" evidence="5">
    <location>
        <begin position="196"/>
        <end position="293"/>
    </location>
</feature>
<dbReference type="AlphaFoldDB" id="A0A9D2ECN8"/>
<feature type="region of interest" description="Disordered" evidence="3">
    <location>
        <begin position="297"/>
        <end position="349"/>
    </location>
</feature>
<sequence length="349" mass="37369">MSNVETKPDEMVCAADDGAPASVSDVTVRILTPREVPLGGPRAMTVRRTLPQRALSLIGAWCFLDHYGPDKVATTGGMDVPPHPHTGLATVSWLFSGSITHADSADHLARVAPGQLSLMTAGAGISHSERSTADTEVLHGIQLWFALPERARFGPRRFDHYAPPVLTGRGWSAQVFLGSALEDTSPLTTATGLLGAEVRLEPGRSLTVPVDPTFEHGLLVDTGTVTLEETPVPAGHLGYLPAGRDQLRLTAGDQAARVILFGGEPFQEQVVMWWNFVGRSHEEIVAFRAAWQEQIGRPEQPEQPSGSGDGAAPVAAPSYGLPQDDPGDPLPAPVLPNVRIRPREQPQRD</sequence>
<dbReference type="Gene3D" id="2.60.120.10">
    <property type="entry name" value="Jelly Rolls"/>
    <property type="match status" value="1"/>
</dbReference>
<dbReference type="PANTHER" id="PTHR13903:SF8">
    <property type="entry name" value="PIRIN"/>
    <property type="match status" value="1"/>
</dbReference>
<dbReference type="EMBL" id="DXBY01000067">
    <property type="protein sequence ID" value="HIZ34962.1"/>
    <property type="molecule type" value="Genomic_DNA"/>
</dbReference>
<dbReference type="Pfam" id="PF02678">
    <property type="entry name" value="Pirin"/>
    <property type="match status" value="1"/>
</dbReference>
<accession>A0A9D2ECN8</accession>
<feature type="domain" description="Pirin N-terminal" evidence="4">
    <location>
        <begin position="45"/>
        <end position="144"/>
    </location>
</feature>